<evidence type="ECO:0000256" key="4">
    <source>
        <dbReference type="ARBA" id="ARBA00023125"/>
    </source>
</evidence>
<evidence type="ECO:0000256" key="1">
    <source>
        <dbReference type="ARBA" id="ARBA00010641"/>
    </source>
</evidence>
<dbReference type="InterPro" id="IPR036388">
    <property type="entry name" value="WH-like_DNA-bd_sf"/>
</dbReference>
<keyword evidence="5" id="KW-0804">Transcription</keyword>
<protein>
    <recommendedName>
        <fullName evidence="10">Sigma-70 family RNA polymerase sigma factor</fullName>
    </recommendedName>
</protein>
<accession>A0A0F9BJW6</accession>
<dbReference type="SUPFAM" id="SSF88659">
    <property type="entry name" value="Sigma3 and sigma4 domains of RNA polymerase sigma factors"/>
    <property type="match status" value="1"/>
</dbReference>
<dbReference type="PANTHER" id="PTHR43133:SF8">
    <property type="entry name" value="RNA POLYMERASE SIGMA FACTOR HI_1459-RELATED"/>
    <property type="match status" value="1"/>
</dbReference>
<evidence type="ECO:0000259" key="7">
    <source>
        <dbReference type="Pfam" id="PF04542"/>
    </source>
</evidence>
<keyword evidence="3" id="KW-0731">Sigma factor</keyword>
<dbReference type="Gene3D" id="1.10.1740.10">
    <property type="match status" value="1"/>
</dbReference>
<feature type="region of interest" description="Disordered" evidence="6">
    <location>
        <begin position="91"/>
        <end position="114"/>
    </location>
</feature>
<evidence type="ECO:0000256" key="3">
    <source>
        <dbReference type="ARBA" id="ARBA00023082"/>
    </source>
</evidence>
<dbReference type="AlphaFoldDB" id="A0A0F9BJW6"/>
<keyword evidence="4" id="KW-0238">DNA-binding</keyword>
<gene>
    <name evidence="9" type="ORF">LCGC14_2519020</name>
</gene>
<name>A0A0F9BJW6_9ZZZZ</name>
<proteinExistence type="inferred from homology"/>
<dbReference type="CDD" id="cd06171">
    <property type="entry name" value="Sigma70_r4"/>
    <property type="match status" value="1"/>
</dbReference>
<dbReference type="InterPro" id="IPR014284">
    <property type="entry name" value="RNA_pol_sigma-70_dom"/>
</dbReference>
<organism evidence="9">
    <name type="scientific">marine sediment metagenome</name>
    <dbReference type="NCBI Taxonomy" id="412755"/>
    <lineage>
        <taxon>unclassified sequences</taxon>
        <taxon>metagenomes</taxon>
        <taxon>ecological metagenomes</taxon>
    </lineage>
</organism>
<dbReference type="SUPFAM" id="SSF88946">
    <property type="entry name" value="Sigma2 domain of RNA polymerase sigma factors"/>
    <property type="match status" value="1"/>
</dbReference>
<dbReference type="Pfam" id="PF04545">
    <property type="entry name" value="Sigma70_r4"/>
    <property type="match status" value="1"/>
</dbReference>
<dbReference type="InterPro" id="IPR013324">
    <property type="entry name" value="RNA_pol_sigma_r3/r4-like"/>
</dbReference>
<reference evidence="9" key="1">
    <citation type="journal article" date="2015" name="Nature">
        <title>Complex archaea that bridge the gap between prokaryotes and eukaryotes.</title>
        <authorList>
            <person name="Spang A."/>
            <person name="Saw J.H."/>
            <person name="Jorgensen S.L."/>
            <person name="Zaremba-Niedzwiedzka K."/>
            <person name="Martijn J."/>
            <person name="Lind A.E."/>
            <person name="van Eijk R."/>
            <person name="Schleper C."/>
            <person name="Guy L."/>
            <person name="Ettema T.J."/>
        </authorList>
    </citation>
    <scope>NUCLEOTIDE SEQUENCE</scope>
</reference>
<feature type="domain" description="RNA polymerase sigma-70 region 4" evidence="8">
    <location>
        <begin position="132"/>
        <end position="178"/>
    </location>
</feature>
<dbReference type="Pfam" id="PF04542">
    <property type="entry name" value="Sigma70_r2"/>
    <property type="match status" value="1"/>
</dbReference>
<dbReference type="InterPro" id="IPR013325">
    <property type="entry name" value="RNA_pol_sigma_r2"/>
</dbReference>
<dbReference type="InterPro" id="IPR007630">
    <property type="entry name" value="RNA_pol_sigma70_r4"/>
</dbReference>
<sequence length="193" mass="21769">MSPNADADGERAVVDAARAGDEAALAELYKLYFPRVYRYILARMGNPYDAEDLTEEVFLRVLHAIERFQWREAPFSAWLFRIAHNAVISQRRKEGARGRSSPLSEALPMDSQGPDEMVENRLALKEIMKAAETLPEAQRRVISLRFAAGLTVAETARAMGKGEGNVKVIQHKAIAKLRDMLAQRPKVHEKRRV</sequence>
<keyword evidence="2" id="KW-0805">Transcription regulation</keyword>
<evidence type="ECO:0008006" key="10">
    <source>
        <dbReference type="Google" id="ProtNLM"/>
    </source>
</evidence>
<evidence type="ECO:0000256" key="2">
    <source>
        <dbReference type="ARBA" id="ARBA00023015"/>
    </source>
</evidence>
<dbReference type="InterPro" id="IPR007627">
    <property type="entry name" value="RNA_pol_sigma70_r2"/>
</dbReference>
<evidence type="ECO:0000259" key="8">
    <source>
        <dbReference type="Pfam" id="PF04545"/>
    </source>
</evidence>
<dbReference type="PANTHER" id="PTHR43133">
    <property type="entry name" value="RNA POLYMERASE ECF-TYPE SIGMA FACTO"/>
    <property type="match status" value="1"/>
</dbReference>
<evidence type="ECO:0000313" key="9">
    <source>
        <dbReference type="EMBL" id="KKL14112.1"/>
    </source>
</evidence>
<dbReference type="InterPro" id="IPR039425">
    <property type="entry name" value="RNA_pol_sigma-70-like"/>
</dbReference>
<comment type="similarity">
    <text evidence="1">Belongs to the sigma-70 factor family. ECF subfamily.</text>
</comment>
<dbReference type="GO" id="GO:0016987">
    <property type="term" value="F:sigma factor activity"/>
    <property type="evidence" value="ECO:0007669"/>
    <property type="project" value="UniProtKB-KW"/>
</dbReference>
<evidence type="ECO:0000256" key="6">
    <source>
        <dbReference type="SAM" id="MobiDB-lite"/>
    </source>
</evidence>
<dbReference type="EMBL" id="LAZR01040593">
    <property type="protein sequence ID" value="KKL14112.1"/>
    <property type="molecule type" value="Genomic_DNA"/>
</dbReference>
<dbReference type="NCBIfam" id="TIGR02937">
    <property type="entry name" value="sigma70-ECF"/>
    <property type="match status" value="1"/>
</dbReference>
<feature type="domain" description="RNA polymerase sigma-70 region 2" evidence="7">
    <location>
        <begin position="28"/>
        <end position="95"/>
    </location>
</feature>
<dbReference type="GO" id="GO:0006352">
    <property type="term" value="P:DNA-templated transcription initiation"/>
    <property type="evidence" value="ECO:0007669"/>
    <property type="project" value="InterPro"/>
</dbReference>
<dbReference type="Gene3D" id="1.10.10.10">
    <property type="entry name" value="Winged helix-like DNA-binding domain superfamily/Winged helix DNA-binding domain"/>
    <property type="match status" value="1"/>
</dbReference>
<comment type="caution">
    <text evidence="9">The sequence shown here is derived from an EMBL/GenBank/DDBJ whole genome shotgun (WGS) entry which is preliminary data.</text>
</comment>
<evidence type="ECO:0000256" key="5">
    <source>
        <dbReference type="ARBA" id="ARBA00023163"/>
    </source>
</evidence>
<dbReference type="GO" id="GO:0003677">
    <property type="term" value="F:DNA binding"/>
    <property type="evidence" value="ECO:0007669"/>
    <property type="project" value="UniProtKB-KW"/>
</dbReference>